<evidence type="ECO:0000256" key="1">
    <source>
        <dbReference type="SAM" id="Phobius"/>
    </source>
</evidence>
<dbReference type="OMA" id="YENSQAF"/>
<protein>
    <recommendedName>
        <fullName evidence="3">ABC transporter permease</fullName>
    </recommendedName>
</protein>
<feature type="transmembrane region" description="Helical" evidence="1">
    <location>
        <begin position="354"/>
        <end position="378"/>
    </location>
</feature>
<keyword evidence="1" id="KW-0472">Membrane</keyword>
<organism evidence="2">
    <name type="scientific">Halalkalibacterium halodurans</name>
    <name type="common">Bacillus halodurans</name>
    <dbReference type="NCBI Taxonomy" id="86665"/>
    <lineage>
        <taxon>Bacteria</taxon>
        <taxon>Bacillati</taxon>
        <taxon>Bacillota</taxon>
        <taxon>Bacilli</taxon>
        <taxon>Bacillales</taxon>
        <taxon>Bacillaceae</taxon>
        <taxon>Halalkalibacterium (ex Joshi et al. 2022)</taxon>
    </lineage>
</organism>
<accession>A0A4Y7WEC8</accession>
<sequence>MNMILSEVSESLRRKKMMTFFLMLGILVFLLSVILIIISYVHLQEKESSVSSFKGLHVYRISDSLYEDSEFKAYLDEPEALDRLKHYYTYLEENLNETFIHVSQQPLFIPTDQIEIDESFLEGYEEGNPRPIYNDEYTVKTVTLNEQALNLFPIQVMEGETLTSEDFDHSNAPGQIPVLLGAAYSEYFEVGDHIKADYLFQEFELEVKGFLKENQFVSSPSEPEVFLDRNIVIPAQQFAEPNSEEEEGFQERHYFNLIWGAIYSESERDAVEAALEEAKAASRFPHAIMMGSPTTPLGQLFEAIAESIYWLLFIATVLFIVCIFGISMMLRKKIQDNYKNMMIHLISGGSMRQLFLYSVAEIAVLVGLPTILLVLVIMGFNVPLLVLMVIFLCALALMILAIIPLYLHFRRLPVSRLLKREE</sequence>
<reference evidence="2" key="1">
    <citation type="submission" date="2015-08" db="EMBL/GenBank/DDBJ databases">
        <title>Complete DNA Sequence of Pseudomonas syringae pv. actinidiae, the Causal Agent of Kiwifruit Canker Disease.</title>
        <authorList>
            <person name="Rikkerink E.H.A."/>
            <person name="Fineran P.C."/>
        </authorList>
    </citation>
    <scope>NUCLEOTIDE SEQUENCE</scope>
    <source>
        <strain evidence="2">DSM 13666</strain>
    </source>
</reference>
<dbReference type="PATRIC" id="fig|136160.3.peg.2550"/>
<gene>
    <name evidence="2" type="ORF">AMD02_10755</name>
</gene>
<accession>A0A0M0KK50</accession>
<comment type="caution">
    <text evidence="2">The sequence shown here is derived from an EMBL/GenBank/DDBJ whole genome shotgun (WGS) entry which is preliminary data.</text>
</comment>
<dbReference type="EMBL" id="LILD01000001">
    <property type="protein sequence ID" value="KOO39266.1"/>
    <property type="molecule type" value="Genomic_DNA"/>
</dbReference>
<dbReference type="RefSeq" id="WP_010897916.1">
    <property type="nucleotide sequence ID" value="NZ_CP040441.1"/>
</dbReference>
<evidence type="ECO:0000313" key="2">
    <source>
        <dbReference type="EMBL" id="KOO39266.1"/>
    </source>
</evidence>
<keyword evidence="1" id="KW-1133">Transmembrane helix</keyword>
<dbReference type="GeneID" id="87597367"/>
<feature type="transmembrane region" description="Helical" evidence="1">
    <location>
        <begin position="20"/>
        <end position="43"/>
    </location>
</feature>
<dbReference type="AlphaFoldDB" id="A0A0M0KK50"/>
<proteinExistence type="predicted"/>
<evidence type="ECO:0008006" key="3">
    <source>
        <dbReference type="Google" id="ProtNLM"/>
    </source>
</evidence>
<keyword evidence="1" id="KW-0812">Transmembrane</keyword>
<name>A0A0M0KK50_ALKHA</name>
<feature type="transmembrane region" description="Helical" evidence="1">
    <location>
        <begin position="384"/>
        <end position="407"/>
    </location>
</feature>
<feature type="transmembrane region" description="Helical" evidence="1">
    <location>
        <begin position="308"/>
        <end position="330"/>
    </location>
</feature>